<reference evidence="2 3" key="1">
    <citation type="submission" date="2018-01" db="EMBL/GenBank/DDBJ databases">
        <authorList>
            <person name="Gaut B.S."/>
            <person name="Morton B.R."/>
            <person name="Clegg M.T."/>
            <person name="Duvall M.R."/>
        </authorList>
    </citation>
    <scope>NUCLEOTIDE SEQUENCE [LARGE SCALE GENOMIC DNA]</scope>
    <source>
        <strain evidence="2">GP69</strain>
    </source>
</reference>
<protein>
    <submittedName>
        <fullName evidence="2">Uncharacterized protein</fullName>
    </submittedName>
</protein>
<dbReference type="AlphaFoldDB" id="A0A2K4ZJ21"/>
<dbReference type="EMBL" id="OFSM01000016">
    <property type="protein sequence ID" value="SOY30477.1"/>
    <property type="molecule type" value="Genomic_DNA"/>
</dbReference>
<feature type="transmembrane region" description="Helical" evidence="1">
    <location>
        <begin position="59"/>
        <end position="79"/>
    </location>
</feature>
<dbReference type="Proteomes" id="UP000236311">
    <property type="component" value="Unassembled WGS sequence"/>
</dbReference>
<gene>
    <name evidence="2" type="ORF">AMURIS_03207</name>
</gene>
<keyword evidence="3" id="KW-1185">Reference proteome</keyword>
<keyword evidence="1" id="KW-1133">Transmembrane helix</keyword>
<accession>A0A2K4ZJ21</accession>
<keyword evidence="1" id="KW-0812">Transmembrane</keyword>
<dbReference type="InterPro" id="IPR046140">
    <property type="entry name" value="DUF6142"/>
</dbReference>
<evidence type="ECO:0000313" key="3">
    <source>
        <dbReference type="Proteomes" id="UP000236311"/>
    </source>
</evidence>
<evidence type="ECO:0000313" key="2">
    <source>
        <dbReference type="EMBL" id="SOY30477.1"/>
    </source>
</evidence>
<name>A0A2K4ZJ21_9FIRM</name>
<dbReference type="Pfam" id="PF19639">
    <property type="entry name" value="DUF6142"/>
    <property type="match status" value="1"/>
</dbReference>
<organism evidence="2 3">
    <name type="scientific">Acetatifactor muris</name>
    <dbReference type="NCBI Taxonomy" id="879566"/>
    <lineage>
        <taxon>Bacteria</taxon>
        <taxon>Bacillati</taxon>
        <taxon>Bacillota</taxon>
        <taxon>Clostridia</taxon>
        <taxon>Lachnospirales</taxon>
        <taxon>Lachnospiraceae</taxon>
        <taxon>Acetatifactor</taxon>
    </lineage>
</organism>
<evidence type="ECO:0000256" key="1">
    <source>
        <dbReference type="SAM" id="Phobius"/>
    </source>
</evidence>
<sequence>MGSAPFRIYMKKRKGYVFTDKKNSNRAVMATILGVISLVSLGVVVFFSYRSGGEAKAGYGVTALLAAVYSLTGLVLGFITVQDKNYFRLFPVLGLVLNGAALAGIGLILYLGGNLG</sequence>
<keyword evidence="1" id="KW-0472">Membrane</keyword>
<feature type="transmembrane region" description="Helical" evidence="1">
    <location>
        <begin position="27"/>
        <end position="47"/>
    </location>
</feature>
<feature type="transmembrane region" description="Helical" evidence="1">
    <location>
        <begin position="86"/>
        <end position="111"/>
    </location>
</feature>
<proteinExistence type="predicted"/>